<keyword evidence="8 9" id="KW-0472">Membrane</keyword>
<gene>
    <name evidence="10" type="ORF">MAR_009255</name>
</gene>
<protein>
    <submittedName>
        <fullName evidence="10">Uncharacterized protein</fullName>
    </submittedName>
</protein>
<sequence length="202" mass="22666">MERSAAEYLVYLRENVSDLKQEAKDMGLTEEEIKFCIDKALSLDSNQNELINSPKNIARKCFHYFRVLLKIWILACLLLIAAICGGFSQSVTASVVLRGLFPRPKVVPEKHEIPLEKHVFILGPNSPTFELPLTMHPIQLYIQGSGQRRLLARPHKNCRDSCNTLLAFMEPGDALMLQNDVWDGWVATGDGPSIGYLISIGI</sequence>
<dbReference type="PANTHER" id="PTHR35259">
    <property type="entry name" value="BOMBESIN RECEPTOR-ACTIVATED PROTEIN C6ORF89"/>
    <property type="match status" value="1"/>
</dbReference>
<keyword evidence="11" id="KW-1185">Reference proteome</keyword>
<evidence type="ECO:0000256" key="5">
    <source>
        <dbReference type="ARBA" id="ARBA00022968"/>
    </source>
</evidence>
<accession>A0ABY7E1K5</accession>
<keyword evidence="3" id="KW-0963">Cytoplasm</keyword>
<reference evidence="10" key="1">
    <citation type="submission" date="2022-11" db="EMBL/GenBank/DDBJ databases">
        <title>Centuries of genome instability and evolution in soft-shell clam transmissible cancer (bioRxiv).</title>
        <authorList>
            <person name="Hart S.F.M."/>
            <person name="Yonemitsu M.A."/>
            <person name="Giersch R.M."/>
            <person name="Beal B.F."/>
            <person name="Arriagada G."/>
            <person name="Davis B.W."/>
            <person name="Ostrander E.A."/>
            <person name="Goff S.P."/>
            <person name="Metzger M.J."/>
        </authorList>
    </citation>
    <scope>NUCLEOTIDE SEQUENCE</scope>
    <source>
        <strain evidence="10">MELC-2E11</strain>
        <tissue evidence="10">Siphon/mantle</tissue>
    </source>
</reference>
<keyword evidence="5" id="KW-0735">Signal-anchor</keyword>
<name>A0ABY7E1K5_MYAAR</name>
<comment type="subcellular location">
    <subcellularLocation>
        <location evidence="2">Cytoplasm</location>
    </subcellularLocation>
    <subcellularLocation>
        <location evidence="1">Golgi apparatus membrane</location>
        <topology evidence="1">Single-pass type II membrane protein</topology>
    </subcellularLocation>
</comment>
<keyword evidence="7" id="KW-0333">Golgi apparatus</keyword>
<evidence type="ECO:0000256" key="9">
    <source>
        <dbReference type="SAM" id="Phobius"/>
    </source>
</evidence>
<keyword evidence="4 9" id="KW-0812">Transmembrane</keyword>
<evidence type="ECO:0000256" key="4">
    <source>
        <dbReference type="ARBA" id="ARBA00022692"/>
    </source>
</evidence>
<dbReference type="Proteomes" id="UP001164746">
    <property type="component" value="Chromosome 4"/>
</dbReference>
<dbReference type="InterPro" id="IPR038757">
    <property type="entry name" value="BRAP"/>
</dbReference>
<evidence type="ECO:0000256" key="7">
    <source>
        <dbReference type="ARBA" id="ARBA00023034"/>
    </source>
</evidence>
<evidence type="ECO:0000256" key="3">
    <source>
        <dbReference type="ARBA" id="ARBA00022490"/>
    </source>
</evidence>
<evidence type="ECO:0000313" key="11">
    <source>
        <dbReference type="Proteomes" id="UP001164746"/>
    </source>
</evidence>
<keyword evidence="6 9" id="KW-1133">Transmembrane helix</keyword>
<dbReference type="PANTHER" id="PTHR35259:SF1">
    <property type="entry name" value="BOMBESIN RECEPTOR-ACTIVATED PROTEIN C6ORF89"/>
    <property type="match status" value="1"/>
</dbReference>
<evidence type="ECO:0000256" key="1">
    <source>
        <dbReference type="ARBA" id="ARBA00004323"/>
    </source>
</evidence>
<feature type="transmembrane region" description="Helical" evidence="9">
    <location>
        <begin position="67"/>
        <end position="88"/>
    </location>
</feature>
<evidence type="ECO:0000256" key="8">
    <source>
        <dbReference type="ARBA" id="ARBA00023136"/>
    </source>
</evidence>
<evidence type="ECO:0000256" key="2">
    <source>
        <dbReference type="ARBA" id="ARBA00004496"/>
    </source>
</evidence>
<dbReference type="EMBL" id="CP111015">
    <property type="protein sequence ID" value="WAR02697.1"/>
    <property type="molecule type" value="Genomic_DNA"/>
</dbReference>
<proteinExistence type="predicted"/>
<evidence type="ECO:0000313" key="10">
    <source>
        <dbReference type="EMBL" id="WAR02697.1"/>
    </source>
</evidence>
<evidence type="ECO:0000256" key="6">
    <source>
        <dbReference type="ARBA" id="ARBA00022989"/>
    </source>
</evidence>
<organism evidence="10 11">
    <name type="scientific">Mya arenaria</name>
    <name type="common">Soft-shell clam</name>
    <dbReference type="NCBI Taxonomy" id="6604"/>
    <lineage>
        <taxon>Eukaryota</taxon>
        <taxon>Metazoa</taxon>
        <taxon>Spiralia</taxon>
        <taxon>Lophotrochozoa</taxon>
        <taxon>Mollusca</taxon>
        <taxon>Bivalvia</taxon>
        <taxon>Autobranchia</taxon>
        <taxon>Heteroconchia</taxon>
        <taxon>Euheterodonta</taxon>
        <taxon>Imparidentia</taxon>
        <taxon>Neoheterodontei</taxon>
        <taxon>Myida</taxon>
        <taxon>Myoidea</taxon>
        <taxon>Myidae</taxon>
        <taxon>Mya</taxon>
    </lineage>
</organism>